<evidence type="ECO:0000256" key="1">
    <source>
        <dbReference type="SAM" id="MobiDB-lite"/>
    </source>
</evidence>
<accession>A0A0H3PFK7</accession>
<feature type="compositionally biased region" description="Polar residues" evidence="1">
    <location>
        <begin position="189"/>
        <end position="199"/>
    </location>
</feature>
<protein>
    <recommendedName>
        <fullName evidence="4">Host cell division inhibitor Icd-like protein</fullName>
    </recommendedName>
</protein>
<name>A0A0H3PFK7_HAEI3</name>
<dbReference type="Proteomes" id="UP000003185">
    <property type="component" value="Unassembled WGS sequence"/>
</dbReference>
<feature type="region of interest" description="Disordered" evidence="1">
    <location>
        <begin position="189"/>
        <end position="208"/>
    </location>
</feature>
<evidence type="ECO:0000313" key="3">
    <source>
        <dbReference type="Proteomes" id="UP000003185"/>
    </source>
</evidence>
<evidence type="ECO:0000313" key="2">
    <source>
        <dbReference type="EMBL" id="EDJ93445.1"/>
    </source>
</evidence>
<gene>
    <name evidence="2" type="ORF">CGSHi3655_02749</name>
</gene>
<organism evidence="2 3">
    <name type="scientific">Haemophilus influenzae (strain NTHi 3655)</name>
    <dbReference type="NCBI Taxonomy" id="375177"/>
    <lineage>
        <taxon>Bacteria</taxon>
        <taxon>Pseudomonadati</taxon>
        <taxon>Pseudomonadota</taxon>
        <taxon>Gammaproteobacteria</taxon>
        <taxon>Pasteurellales</taxon>
        <taxon>Pasteurellaceae</taxon>
        <taxon>Haemophilus</taxon>
    </lineage>
</organism>
<reference evidence="2 3" key="1">
    <citation type="journal article" date="2007" name="Genome Biol.">
        <title>Characterization and modeling of the Haemophilus influenzae core and supragenomes based on the complete genomic sequences of Rd and 12 clinical nontypeable strains.</title>
        <authorList>
            <person name="Hogg J.S."/>
            <person name="Hu F.Z."/>
            <person name="Janto B."/>
            <person name="Boissy R."/>
            <person name="Hayes J."/>
            <person name="Keefe R."/>
            <person name="Post J.C."/>
            <person name="Ehrlich G.D."/>
        </authorList>
    </citation>
    <scope>NUCLEOTIDE SEQUENCE [LARGE SCALE GENOMIC DNA]</scope>
    <source>
        <strain evidence="3">NTHi 3655</strain>
    </source>
</reference>
<comment type="caution">
    <text evidence="2">The sequence shown here is derived from an EMBL/GenBank/DDBJ whole genome shotgun (WGS) entry which is preliminary data.</text>
</comment>
<evidence type="ECO:0008006" key="4">
    <source>
        <dbReference type="Google" id="ProtNLM"/>
    </source>
</evidence>
<dbReference type="EMBL" id="AAZF01000002">
    <property type="protein sequence ID" value="EDJ93445.1"/>
    <property type="molecule type" value="Genomic_DNA"/>
</dbReference>
<sequence length="325" mass="36421">MEQAIKFKQEIKMNLIHKYYINNENFYNLNPLQSAVKFGIISPQSQKTIAEPRNSTYLQLAQSTPKACFFMRNIRTPKEFADFVFIDQIYKSLSMVACSGKGSPFAVFQLSQFSRPLHVTAKASKLYAVTLKCLQLELRKMYQFIFALIRAPQIKIRLLADTEQQARSRFTDGDTLLFVGRINQNPLKNNRTFSTNGKNHSLPAGQNVGSIESTTTIEGNRNPYQCGIFLPKIHSLHAPKKLGALSYIEFAVQMISRNKAEFIRTNKASRSIAVVESVSHPFTGDTLTLTKSIGNPTMKIYPQNNRTLAALPTLSVSSAQGGVNV</sequence>
<dbReference type="NCBIfam" id="NF033153">
    <property type="entry name" value="phage_ICD_like"/>
    <property type="match status" value="1"/>
</dbReference>
<dbReference type="AlphaFoldDB" id="A0A0H3PFK7"/>
<proteinExistence type="predicted"/>